<evidence type="ECO:0000256" key="1">
    <source>
        <dbReference type="ARBA" id="ARBA00004123"/>
    </source>
</evidence>
<evidence type="ECO:0000256" key="2">
    <source>
        <dbReference type="ARBA" id="ARBA00022763"/>
    </source>
</evidence>
<comment type="subcellular location">
    <subcellularLocation>
        <location evidence="1">Nucleus</location>
    </subcellularLocation>
</comment>
<keyword evidence="3" id="KW-0378">Hydrolase</keyword>
<dbReference type="Pfam" id="PF17913">
    <property type="entry name" value="FHA_2"/>
    <property type="match status" value="1"/>
</dbReference>
<keyword evidence="2" id="KW-0227">DNA damage</keyword>
<dbReference type="PANTHER" id="PTHR12083:SF9">
    <property type="entry name" value="BIFUNCTIONAL POLYNUCLEOTIDE PHOSPHATASE_KINASE"/>
    <property type="match status" value="1"/>
</dbReference>
<proteinExistence type="predicted"/>
<dbReference type="FunFam" id="3.40.50.1000:FF:000078">
    <property type="entry name" value="Bifunctional polynucleotide phosphatase/kinase"/>
    <property type="match status" value="1"/>
</dbReference>
<dbReference type="InterPro" id="IPR008984">
    <property type="entry name" value="SMAD_FHA_dom_sf"/>
</dbReference>
<dbReference type="PANTHER" id="PTHR12083">
    <property type="entry name" value="BIFUNCTIONAL POLYNUCLEOTIDE PHOSPHATASE/KINASE"/>
    <property type="match status" value="1"/>
</dbReference>
<dbReference type="InterPro" id="IPR006549">
    <property type="entry name" value="HAD-SF_hydro_IIIA"/>
</dbReference>
<feature type="compositionally biased region" description="Polar residues" evidence="6">
    <location>
        <begin position="193"/>
        <end position="202"/>
    </location>
</feature>
<feature type="domain" description="PNK FHA" evidence="7">
    <location>
        <begin position="34"/>
        <end position="104"/>
    </location>
</feature>
<dbReference type="GO" id="GO:0016787">
    <property type="term" value="F:hydrolase activity"/>
    <property type="evidence" value="ECO:0007669"/>
    <property type="project" value="UniProtKB-KW"/>
</dbReference>
<dbReference type="NCBIfam" id="TIGR01662">
    <property type="entry name" value="HAD-SF-IIIA"/>
    <property type="match status" value="1"/>
</dbReference>
<keyword evidence="9" id="KW-1185">Reference proteome</keyword>
<gene>
    <name evidence="8" type="ORF">V1478_015098</name>
</gene>
<dbReference type="SUPFAM" id="SSF56784">
    <property type="entry name" value="HAD-like"/>
    <property type="match status" value="1"/>
</dbReference>
<dbReference type="InterPro" id="IPR023214">
    <property type="entry name" value="HAD_sf"/>
</dbReference>
<dbReference type="CDD" id="cd01625">
    <property type="entry name" value="HAD_PNP"/>
    <property type="match status" value="1"/>
</dbReference>
<dbReference type="SUPFAM" id="SSF52540">
    <property type="entry name" value="P-loop containing nucleoside triphosphate hydrolases"/>
    <property type="match status" value="1"/>
</dbReference>
<dbReference type="Proteomes" id="UP001607302">
    <property type="component" value="Unassembled WGS sequence"/>
</dbReference>
<dbReference type="AlphaFoldDB" id="A0ABD2A6P2"/>
<dbReference type="FunFam" id="3.40.50.300:FF:000737">
    <property type="entry name" value="Bifunctional polynucleotide phosphatase/kinase"/>
    <property type="match status" value="1"/>
</dbReference>
<comment type="caution">
    <text evidence="8">The sequence shown here is derived from an EMBL/GenBank/DDBJ whole genome shotgun (WGS) entry which is preliminary data.</text>
</comment>
<dbReference type="Gene3D" id="2.60.200.20">
    <property type="match status" value="1"/>
</dbReference>
<reference evidence="8 9" key="1">
    <citation type="journal article" date="2024" name="Ann. Entomol. Soc. Am.">
        <title>Genomic analyses of the southern and eastern yellowjacket wasps (Hymenoptera: Vespidae) reveal evolutionary signatures of social life.</title>
        <authorList>
            <person name="Catto M.A."/>
            <person name="Caine P.B."/>
            <person name="Orr S.E."/>
            <person name="Hunt B.G."/>
            <person name="Goodisman M.A.D."/>
        </authorList>
    </citation>
    <scope>NUCLEOTIDE SEQUENCE [LARGE SCALE GENOMIC DNA]</scope>
    <source>
        <strain evidence="8">233</strain>
        <tissue evidence="8">Head and thorax</tissue>
    </source>
</reference>
<evidence type="ECO:0000256" key="5">
    <source>
        <dbReference type="ARBA" id="ARBA00023242"/>
    </source>
</evidence>
<dbReference type="InterPro" id="IPR013954">
    <property type="entry name" value="PNK3P"/>
</dbReference>
<dbReference type="Gene3D" id="3.40.50.1000">
    <property type="entry name" value="HAD superfamily/HAD-like"/>
    <property type="match status" value="1"/>
</dbReference>
<evidence type="ECO:0000256" key="4">
    <source>
        <dbReference type="ARBA" id="ARBA00023204"/>
    </source>
</evidence>
<dbReference type="NCBIfam" id="TIGR01664">
    <property type="entry name" value="DNA-3'-Pase"/>
    <property type="match status" value="1"/>
</dbReference>
<dbReference type="Pfam" id="PF08645">
    <property type="entry name" value="PNK3P"/>
    <property type="match status" value="1"/>
</dbReference>
<dbReference type="InterPro" id="IPR027417">
    <property type="entry name" value="P-loop_NTPase"/>
</dbReference>
<keyword evidence="4" id="KW-0234">DNA repair</keyword>
<evidence type="ECO:0000259" key="7">
    <source>
        <dbReference type="Pfam" id="PF17913"/>
    </source>
</evidence>
<dbReference type="InterPro" id="IPR006551">
    <property type="entry name" value="Polynucleotide_phosphatase"/>
</dbReference>
<keyword evidence="5" id="KW-0539">Nucleus</keyword>
<dbReference type="SUPFAM" id="SSF49879">
    <property type="entry name" value="SMAD/FHA domain"/>
    <property type="match status" value="1"/>
</dbReference>
<dbReference type="InterPro" id="IPR041388">
    <property type="entry name" value="FHA_2"/>
</dbReference>
<evidence type="ECO:0000313" key="8">
    <source>
        <dbReference type="EMBL" id="KAL2715400.1"/>
    </source>
</evidence>
<feature type="region of interest" description="Disordered" evidence="6">
    <location>
        <begin position="175"/>
        <end position="207"/>
    </location>
</feature>
<feature type="compositionally biased region" description="Basic and acidic residues" evidence="6">
    <location>
        <begin position="177"/>
        <end position="192"/>
    </location>
</feature>
<evidence type="ECO:0000256" key="6">
    <source>
        <dbReference type="SAM" id="MobiDB-lite"/>
    </source>
</evidence>
<sequence>MYKILQMTVLQFFETRRLRMIFYYIGMSERAKSCYLRSNGDSLLTIYLPDSTPIFIGRSPETNITDTKCSRQQVRLCADYLQHTVSVQQVGTRACGINGFKTQKDVRSIVKHNDCLEILYGKHIYQIEFNPPPKEKHNQKFVRKRSYDMEDESLSIDATNSFKMRKIEDECNATIQETDKNDYSRNEQDNEKLNSTASTSKGNDTDNYKTKTTDLWEKNKELLIYTPSNVPNRTKIAAYDMDGTLIKTKSGLVFPKDCDDWQLLFSEVPKKLKQLYEDGYKVVIFTNQAALGTGKVKIQDFKIKIEKVVQKLGVPTQVFISIGKDIYRKPAPGMWNELVNYKNGGSNIDKSNSFYVGDAAGRRKNWAPGRKKDHSKVDRLMALNIGLRFQTPEEHFLGHKTVPYVLPTFDPKALLKDDNICHPTDAKITSKQQEIILLIGCPASGKSHFAKLYLSEYDYISRDTLGSWQKCVSAMEQSLIKGKRVVIDNTNPDPASRERYIVVAKKYNVPVRCFLMTTSTEHAKHNNKFRELVDSSHAKITDIIINTYMKNYIPPTLEEGFTELVKINFVPRFFSEKDQELYEMYLLEN</sequence>
<name>A0ABD2A6P2_VESSQ</name>
<dbReference type="GO" id="GO:0006281">
    <property type="term" value="P:DNA repair"/>
    <property type="evidence" value="ECO:0007669"/>
    <property type="project" value="UniProtKB-KW"/>
</dbReference>
<dbReference type="InterPro" id="IPR036412">
    <property type="entry name" value="HAD-like_sf"/>
</dbReference>
<dbReference type="EMBL" id="JAUDFV010000155">
    <property type="protein sequence ID" value="KAL2715400.1"/>
    <property type="molecule type" value="Genomic_DNA"/>
</dbReference>
<evidence type="ECO:0000313" key="9">
    <source>
        <dbReference type="Proteomes" id="UP001607302"/>
    </source>
</evidence>
<protein>
    <recommendedName>
        <fullName evidence="7">PNK FHA domain-containing protein</fullName>
    </recommendedName>
</protein>
<organism evidence="8 9">
    <name type="scientific">Vespula squamosa</name>
    <name type="common">Southern yellow jacket</name>
    <name type="synonym">Wasp</name>
    <dbReference type="NCBI Taxonomy" id="30214"/>
    <lineage>
        <taxon>Eukaryota</taxon>
        <taxon>Metazoa</taxon>
        <taxon>Ecdysozoa</taxon>
        <taxon>Arthropoda</taxon>
        <taxon>Hexapoda</taxon>
        <taxon>Insecta</taxon>
        <taxon>Pterygota</taxon>
        <taxon>Neoptera</taxon>
        <taxon>Endopterygota</taxon>
        <taxon>Hymenoptera</taxon>
        <taxon>Apocrita</taxon>
        <taxon>Aculeata</taxon>
        <taxon>Vespoidea</taxon>
        <taxon>Vespidae</taxon>
        <taxon>Vespinae</taxon>
        <taxon>Vespula</taxon>
    </lineage>
</organism>
<evidence type="ECO:0000256" key="3">
    <source>
        <dbReference type="ARBA" id="ARBA00022801"/>
    </source>
</evidence>
<dbReference type="Gene3D" id="3.40.50.300">
    <property type="entry name" value="P-loop containing nucleotide triphosphate hydrolases"/>
    <property type="match status" value="1"/>
</dbReference>
<dbReference type="GO" id="GO:0005634">
    <property type="term" value="C:nucleus"/>
    <property type="evidence" value="ECO:0007669"/>
    <property type="project" value="UniProtKB-SubCell"/>
</dbReference>
<dbReference type="Pfam" id="PF13671">
    <property type="entry name" value="AAA_33"/>
    <property type="match status" value="1"/>
</dbReference>
<accession>A0ABD2A6P2</accession>